<dbReference type="EMBL" id="BLPF01000002">
    <property type="protein sequence ID" value="GFJ81555.1"/>
    <property type="molecule type" value="Genomic_DNA"/>
</dbReference>
<evidence type="ECO:0000256" key="3">
    <source>
        <dbReference type="ARBA" id="ARBA00023163"/>
    </source>
</evidence>
<dbReference type="InterPro" id="IPR010982">
    <property type="entry name" value="Lambda_DNA-bd_dom_sf"/>
</dbReference>
<accession>A0A6V8KLM7</accession>
<dbReference type="InterPro" id="IPR028082">
    <property type="entry name" value="Peripla_BP_I"/>
</dbReference>
<dbReference type="SUPFAM" id="SSF53822">
    <property type="entry name" value="Periplasmic binding protein-like I"/>
    <property type="match status" value="1"/>
</dbReference>
<dbReference type="SUPFAM" id="SSF47413">
    <property type="entry name" value="lambda repressor-like DNA-binding domains"/>
    <property type="match status" value="1"/>
</dbReference>
<dbReference type="PANTHER" id="PTHR30146">
    <property type="entry name" value="LACI-RELATED TRANSCRIPTIONAL REPRESSOR"/>
    <property type="match status" value="1"/>
</dbReference>
<proteinExistence type="predicted"/>
<protein>
    <submittedName>
        <fullName evidence="6">Transcriptional regulator</fullName>
    </submittedName>
</protein>
<evidence type="ECO:0000313" key="7">
    <source>
        <dbReference type="Proteomes" id="UP000482800"/>
    </source>
</evidence>
<dbReference type="CDD" id="cd01392">
    <property type="entry name" value="HTH_LacI"/>
    <property type="match status" value="1"/>
</dbReference>
<sequence>MPDRAAGNLTARGEIEKLPSGSLRVRVYAGVDPVSRKRRYLVETVPAGPSAAADAEAVRARLVREVDTHRASRTRTGGAPGPAAPAGGQAVTPAVARQRERRTSDLTGATIARLAGVSTATVSKVLNGRSGVAARTRQRVETVLREHHYRRPDSPARAASIEVVFYGMLSNLAIAVMHGVEQVAGAHHLSVGFTDVLQLSTHRSWAQDLLARRPTGVVTVHLTSPTEPHTLLTASAIPLVALDPTGEPQHPVPSVGATDWNGALAATRHLLDLGHRRIAVITGPPDRLCARARLDGIRAALDAEGVPLDQRLVRTGLWFAFEDGLNHGRELLRLADPPTAILCGNDLQALGVYEAARQAGRIIPDELSVVGFDDIAPAMWCGPAMTTVRQPFTEMGATAAKLVLAIAAGKPLGHDRVELATTLIVRDSTAPPRPPA</sequence>
<dbReference type="Pfam" id="PF13377">
    <property type="entry name" value="Peripla_BP_3"/>
    <property type="match status" value="1"/>
</dbReference>
<dbReference type="Proteomes" id="UP000482800">
    <property type="component" value="Unassembled WGS sequence"/>
</dbReference>
<evidence type="ECO:0000313" key="6">
    <source>
        <dbReference type="EMBL" id="GFJ81555.1"/>
    </source>
</evidence>
<gene>
    <name evidence="6" type="ORF">Phou_057350</name>
</gene>
<dbReference type="InterPro" id="IPR046335">
    <property type="entry name" value="LacI/GalR-like_sensor"/>
</dbReference>
<organism evidence="6 7">
    <name type="scientific">Phytohabitans houttuyneae</name>
    <dbReference type="NCBI Taxonomy" id="1076126"/>
    <lineage>
        <taxon>Bacteria</taxon>
        <taxon>Bacillati</taxon>
        <taxon>Actinomycetota</taxon>
        <taxon>Actinomycetes</taxon>
        <taxon>Micromonosporales</taxon>
        <taxon>Micromonosporaceae</taxon>
    </lineage>
</organism>
<dbReference type="SMART" id="SM00354">
    <property type="entry name" value="HTH_LACI"/>
    <property type="match status" value="1"/>
</dbReference>
<reference evidence="6 7" key="1">
    <citation type="submission" date="2020-03" db="EMBL/GenBank/DDBJ databases">
        <title>Whole genome shotgun sequence of Phytohabitans houttuyneae NBRC 108639.</title>
        <authorList>
            <person name="Komaki H."/>
            <person name="Tamura T."/>
        </authorList>
    </citation>
    <scope>NUCLEOTIDE SEQUENCE [LARGE SCALE GENOMIC DNA]</scope>
    <source>
        <strain evidence="6 7">NBRC 108639</strain>
    </source>
</reference>
<evidence type="ECO:0000256" key="4">
    <source>
        <dbReference type="SAM" id="MobiDB-lite"/>
    </source>
</evidence>
<dbReference type="Gene3D" id="1.10.260.40">
    <property type="entry name" value="lambda repressor-like DNA-binding domains"/>
    <property type="match status" value="1"/>
</dbReference>
<reference evidence="6 7" key="2">
    <citation type="submission" date="2020-03" db="EMBL/GenBank/DDBJ databases">
        <authorList>
            <person name="Ichikawa N."/>
            <person name="Kimura A."/>
            <person name="Kitahashi Y."/>
            <person name="Uohara A."/>
        </authorList>
    </citation>
    <scope>NUCLEOTIDE SEQUENCE [LARGE SCALE GENOMIC DNA]</scope>
    <source>
        <strain evidence="6 7">NBRC 108639</strain>
    </source>
</reference>
<dbReference type="InterPro" id="IPR000843">
    <property type="entry name" value="HTH_LacI"/>
</dbReference>
<comment type="caution">
    <text evidence="6">The sequence shown here is derived from an EMBL/GenBank/DDBJ whole genome shotgun (WGS) entry which is preliminary data.</text>
</comment>
<keyword evidence="3" id="KW-0804">Transcription</keyword>
<name>A0A6V8KLM7_9ACTN</name>
<feature type="compositionally biased region" description="Low complexity" evidence="4">
    <location>
        <begin position="84"/>
        <end position="96"/>
    </location>
</feature>
<dbReference type="PROSITE" id="PS50932">
    <property type="entry name" value="HTH_LACI_2"/>
    <property type="match status" value="1"/>
</dbReference>
<keyword evidence="1" id="KW-0805">Transcription regulation</keyword>
<evidence type="ECO:0000256" key="2">
    <source>
        <dbReference type="ARBA" id="ARBA00023125"/>
    </source>
</evidence>
<dbReference type="AlphaFoldDB" id="A0A6V8KLM7"/>
<dbReference type="RefSeq" id="WP_246273898.1">
    <property type="nucleotide sequence ID" value="NZ_BAABGO010000084.1"/>
</dbReference>
<evidence type="ECO:0000259" key="5">
    <source>
        <dbReference type="PROSITE" id="PS50932"/>
    </source>
</evidence>
<dbReference type="GO" id="GO:0003700">
    <property type="term" value="F:DNA-binding transcription factor activity"/>
    <property type="evidence" value="ECO:0007669"/>
    <property type="project" value="TreeGrafter"/>
</dbReference>
<keyword evidence="7" id="KW-1185">Reference proteome</keyword>
<feature type="domain" description="HTH lacI-type" evidence="5">
    <location>
        <begin position="111"/>
        <end position="161"/>
    </location>
</feature>
<feature type="region of interest" description="Disordered" evidence="4">
    <location>
        <begin position="66"/>
        <end position="103"/>
    </location>
</feature>
<keyword evidence="2" id="KW-0238">DNA-binding</keyword>
<evidence type="ECO:0000256" key="1">
    <source>
        <dbReference type="ARBA" id="ARBA00023015"/>
    </source>
</evidence>
<dbReference type="Gene3D" id="3.40.50.2300">
    <property type="match status" value="2"/>
</dbReference>
<dbReference type="PANTHER" id="PTHR30146:SF153">
    <property type="entry name" value="LACTOSE OPERON REPRESSOR"/>
    <property type="match status" value="1"/>
</dbReference>
<dbReference type="GO" id="GO:0000976">
    <property type="term" value="F:transcription cis-regulatory region binding"/>
    <property type="evidence" value="ECO:0007669"/>
    <property type="project" value="TreeGrafter"/>
</dbReference>
<dbReference type="Pfam" id="PF00356">
    <property type="entry name" value="LacI"/>
    <property type="match status" value="1"/>
</dbReference>